<dbReference type="PANTHER" id="PTHR47505">
    <property type="entry name" value="DNA UTILIZATION PROTEIN YHGH"/>
    <property type="match status" value="1"/>
</dbReference>
<proteinExistence type="inferred from homology"/>
<comment type="caution">
    <text evidence="3">The sequence shown here is derived from an EMBL/GenBank/DDBJ whole genome shotgun (WGS) entry which is preliminary data.</text>
</comment>
<dbReference type="InterPro" id="IPR000836">
    <property type="entry name" value="PRTase_dom"/>
</dbReference>
<protein>
    <submittedName>
        <fullName evidence="3">ComF family protein</fullName>
    </submittedName>
</protein>
<dbReference type="CDD" id="cd06223">
    <property type="entry name" value="PRTases_typeI"/>
    <property type="match status" value="1"/>
</dbReference>
<dbReference type="Proteomes" id="UP000295334">
    <property type="component" value="Unassembled WGS sequence"/>
</dbReference>
<feature type="domain" description="Phosphoribosyltransferase" evidence="2">
    <location>
        <begin position="171"/>
        <end position="230"/>
    </location>
</feature>
<keyword evidence="4" id="KW-1185">Reference proteome</keyword>
<dbReference type="Pfam" id="PF00156">
    <property type="entry name" value="Pribosyltran"/>
    <property type="match status" value="1"/>
</dbReference>
<evidence type="ECO:0000259" key="2">
    <source>
        <dbReference type="Pfam" id="PF00156"/>
    </source>
</evidence>
<name>A0A4R1BAQ4_9BACT</name>
<dbReference type="RefSeq" id="WP_131448767.1">
    <property type="nucleotide sequence ID" value="NZ_SJZI01000042.1"/>
</dbReference>
<evidence type="ECO:0000313" key="4">
    <source>
        <dbReference type="Proteomes" id="UP000295334"/>
    </source>
</evidence>
<dbReference type="EMBL" id="SJZI01000042">
    <property type="protein sequence ID" value="TCJ14039.1"/>
    <property type="molecule type" value="Genomic_DNA"/>
</dbReference>
<dbReference type="PANTHER" id="PTHR47505:SF1">
    <property type="entry name" value="DNA UTILIZATION PROTEIN YHGH"/>
    <property type="match status" value="1"/>
</dbReference>
<dbReference type="AlphaFoldDB" id="A0A4R1BAQ4"/>
<reference evidence="3 4" key="1">
    <citation type="submission" date="2019-03" db="EMBL/GenBank/DDBJ databases">
        <authorList>
            <person name="Kim M.K.M."/>
        </authorList>
    </citation>
    <scope>NUCLEOTIDE SEQUENCE [LARGE SCALE GENOMIC DNA]</scope>
    <source>
        <strain evidence="3 4">17J68-12</strain>
    </source>
</reference>
<sequence length="234" mass="25800">MLRFLKDVSDALLHLAYPHHCAGCGNDSLAASQWLCLRCQALLPHTGFERHRVNPVDRLFWGRLPLLEATAQFYFTKESMIQSLMHRIKYDGAQDLARYLGGIMGARLAAAGRFAPVDALVPLPLHPSRERARGFNQATALCQGIETAWGRPVWSDAVQRASATDTQTRKSRIERWQNMEGRFLVSDPDRLRGKHLLLIDDVVTTGATLEACGRALLAVPGVSLSIATLCIAAG</sequence>
<comment type="similarity">
    <text evidence="1">Belongs to the ComF/GntX family.</text>
</comment>
<dbReference type="InterPro" id="IPR051910">
    <property type="entry name" value="ComF/GntX_DNA_util-trans"/>
</dbReference>
<evidence type="ECO:0000313" key="3">
    <source>
        <dbReference type="EMBL" id="TCJ14039.1"/>
    </source>
</evidence>
<dbReference type="Gene3D" id="3.40.50.2020">
    <property type="match status" value="1"/>
</dbReference>
<organism evidence="3 4">
    <name type="scientific">Flaviaesturariibacter flavus</name>
    <dbReference type="NCBI Taxonomy" id="2502780"/>
    <lineage>
        <taxon>Bacteria</taxon>
        <taxon>Pseudomonadati</taxon>
        <taxon>Bacteroidota</taxon>
        <taxon>Chitinophagia</taxon>
        <taxon>Chitinophagales</taxon>
        <taxon>Chitinophagaceae</taxon>
        <taxon>Flaviaestuariibacter</taxon>
    </lineage>
</organism>
<dbReference type="OrthoDB" id="9779910at2"/>
<gene>
    <name evidence="3" type="ORF">EPD60_08475</name>
</gene>
<dbReference type="SUPFAM" id="SSF53271">
    <property type="entry name" value="PRTase-like"/>
    <property type="match status" value="1"/>
</dbReference>
<evidence type="ECO:0000256" key="1">
    <source>
        <dbReference type="ARBA" id="ARBA00008007"/>
    </source>
</evidence>
<accession>A0A4R1BAQ4</accession>
<dbReference type="InterPro" id="IPR029057">
    <property type="entry name" value="PRTase-like"/>
</dbReference>